<reference evidence="1 2" key="1">
    <citation type="journal article" date="2016" name="ISME J.">
        <title>Chasing the elusive Euryarchaeota class WSA2: genomes reveal a uniquely fastidious methyl-reducing methanogen.</title>
        <authorList>
            <person name="Nobu M.K."/>
            <person name="Narihiro T."/>
            <person name="Kuroda K."/>
            <person name="Mei R."/>
            <person name="Liu W.T."/>
        </authorList>
    </citation>
    <scope>NUCLEOTIDE SEQUENCE [LARGE SCALE GENOMIC DNA]</scope>
    <source>
        <strain evidence="1">U1lsi0528_Bin055</strain>
    </source>
</reference>
<organism evidence="1 2">
    <name type="scientific">Candidatus Methanofastidiosum methylothiophilum</name>
    <dbReference type="NCBI Taxonomy" id="1705564"/>
    <lineage>
        <taxon>Archaea</taxon>
        <taxon>Methanobacteriati</taxon>
        <taxon>Methanobacteriota</taxon>
        <taxon>Stenosarchaea group</taxon>
        <taxon>Candidatus Methanofastidiosia</taxon>
        <taxon>Candidatus Methanofastidiosales</taxon>
        <taxon>Candidatus Methanofastidiosaceae</taxon>
        <taxon>Candidatus Methanofastidiosum</taxon>
    </lineage>
</organism>
<dbReference type="EMBL" id="LNGC01000269">
    <property type="protein sequence ID" value="KYC44577.1"/>
    <property type="molecule type" value="Genomic_DNA"/>
</dbReference>
<evidence type="ECO:0000313" key="2">
    <source>
        <dbReference type="Proteomes" id="UP000075398"/>
    </source>
</evidence>
<dbReference type="AlphaFoldDB" id="A0A150II02"/>
<protein>
    <submittedName>
        <fullName evidence="1">Uncharacterized protein</fullName>
    </submittedName>
</protein>
<proteinExistence type="predicted"/>
<accession>A0A150II02</accession>
<dbReference type="Proteomes" id="UP000075398">
    <property type="component" value="Unassembled WGS sequence"/>
</dbReference>
<gene>
    <name evidence="1" type="ORF">AMQ22_02289</name>
</gene>
<comment type="caution">
    <text evidence="1">The sequence shown here is derived from an EMBL/GenBank/DDBJ whole genome shotgun (WGS) entry which is preliminary data.</text>
</comment>
<sequence>MESKLGKIIVEKLNSDVLSEEEFKAYIRSFDKENLVSLKDTKKQLGI</sequence>
<name>A0A150II02_9EURY</name>
<evidence type="ECO:0000313" key="1">
    <source>
        <dbReference type="EMBL" id="KYC44577.1"/>
    </source>
</evidence>